<proteinExistence type="predicted"/>
<protein>
    <submittedName>
        <fullName evidence="2">Glycosyltransferase family 4 protein</fullName>
    </submittedName>
</protein>
<dbReference type="Gene3D" id="3.40.50.2000">
    <property type="entry name" value="Glycogen Phosphorylase B"/>
    <property type="match status" value="2"/>
</dbReference>
<keyword evidence="2" id="KW-0808">Transferase</keyword>
<dbReference type="Pfam" id="PF00534">
    <property type="entry name" value="Glycos_transf_1"/>
    <property type="match status" value="1"/>
</dbReference>
<reference evidence="2 3" key="1">
    <citation type="submission" date="2020-04" db="EMBL/GenBank/DDBJ databases">
        <title>Enterovirga sp. isolate from soil.</title>
        <authorList>
            <person name="Chea S."/>
            <person name="Kim D.-U."/>
        </authorList>
    </citation>
    <scope>NUCLEOTIDE SEQUENCE [LARGE SCALE GENOMIC DNA]</scope>
    <source>
        <strain evidence="2 3">DB1703</strain>
    </source>
</reference>
<dbReference type="RefSeq" id="WP_171216751.1">
    <property type="nucleotide sequence ID" value="NZ_JABEPP010000001.1"/>
</dbReference>
<accession>A0A849I4M3</accession>
<sequence length="396" mass="43099">MEDARLTIVQYAGDFREASERLRDGGPETYRGQRYTVGYVEGLASRLASVTTVTGFTEEAYAETLPSGAKAIGAGFRDRFDGRRMAALVKESAPNLLILRSPIRPVLLWAALNRVRTLVLLADSFDRSSLKSRLSQYLLSGFLRLPNVDWVANHGLRAAEQLVSAGVPARKVLPWDYPALDSPHGRPAKTQAGSAGRLLYVGLMTEAKGVDDLIEAVALLKAQGRAVHLDLIGRPDDGRLAQLIAARDLGAEVTQVGLVSNAEIVGRMRQADVVVVPSRHEYSEGIPLTIYEAYCSRTPLVVSDHPMFLGNVVDGESGLVFQAGRRDGLASSIARLLDDPPLYARISAASASAWERLQIPLKWDRLIDDWLENSPESRARLASHSLARTSVAARPA</sequence>
<organism evidence="2 3">
    <name type="scientific">Enterovirga aerilata</name>
    <dbReference type="NCBI Taxonomy" id="2730920"/>
    <lineage>
        <taxon>Bacteria</taxon>
        <taxon>Pseudomonadati</taxon>
        <taxon>Pseudomonadota</taxon>
        <taxon>Alphaproteobacteria</taxon>
        <taxon>Hyphomicrobiales</taxon>
        <taxon>Methylobacteriaceae</taxon>
        <taxon>Enterovirga</taxon>
    </lineage>
</organism>
<dbReference type="AlphaFoldDB" id="A0A849I4M3"/>
<comment type="caution">
    <text evidence="2">The sequence shown here is derived from an EMBL/GenBank/DDBJ whole genome shotgun (WGS) entry which is preliminary data.</text>
</comment>
<dbReference type="GO" id="GO:0016757">
    <property type="term" value="F:glycosyltransferase activity"/>
    <property type="evidence" value="ECO:0007669"/>
    <property type="project" value="InterPro"/>
</dbReference>
<gene>
    <name evidence="2" type="ORF">HJG44_02555</name>
</gene>
<evidence type="ECO:0000313" key="3">
    <source>
        <dbReference type="Proteomes" id="UP000564885"/>
    </source>
</evidence>
<dbReference type="EMBL" id="JABEPP010000001">
    <property type="protein sequence ID" value="NNM71275.1"/>
    <property type="molecule type" value="Genomic_DNA"/>
</dbReference>
<dbReference type="InterPro" id="IPR001296">
    <property type="entry name" value="Glyco_trans_1"/>
</dbReference>
<evidence type="ECO:0000313" key="2">
    <source>
        <dbReference type="EMBL" id="NNM71275.1"/>
    </source>
</evidence>
<dbReference type="CDD" id="cd03801">
    <property type="entry name" value="GT4_PimA-like"/>
    <property type="match status" value="1"/>
</dbReference>
<dbReference type="PANTHER" id="PTHR12526">
    <property type="entry name" value="GLYCOSYLTRANSFERASE"/>
    <property type="match status" value="1"/>
</dbReference>
<evidence type="ECO:0000259" key="1">
    <source>
        <dbReference type="Pfam" id="PF00534"/>
    </source>
</evidence>
<name>A0A849I4M3_9HYPH</name>
<dbReference type="SUPFAM" id="SSF53756">
    <property type="entry name" value="UDP-Glycosyltransferase/glycogen phosphorylase"/>
    <property type="match status" value="1"/>
</dbReference>
<keyword evidence="3" id="KW-1185">Reference proteome</keyword>
<feature type="domain" description="Glycosyl transferase family 1" evidence="1">
    <location>
        <begin position="197"/>
        <end position="349"/>
    </location>
</feature>
<dbReference type="Proteomes" id="UP000564885">
    <property type="component" value="Unassembled WGS sequence"/>
</dbReference>